<feature type="signal peptide" evidence="4">
    <location>
        <begin position="1"/>
        <end position="30"/>
    </location>
</feature>
<organism evidence="5">
    <name type="scientific">Kadsura heteroclita</name>
    <dbReference type="NCBI Taxonomy" id="124781"/>
    <lineage>
        <taxon>Eukaryota</taxon>
        <taxon>Viridiplantae</taxon>
        <taxon>Streptophyta</taxon>
        <taxon>Embryophyta</taxon>
        <taxon>Tracheophyta</taxon>
        <taxon>Spermatophyta</taxon>
        <taxon>Magnoliopsida</taxon>
        <taxon>Austrobaileyales</taxon>
        <taxon>Schisandraceae</taxon>
        <taxon>Kadsura</taxon>
    </lineage>
</organism>
<comment type="subunit">
    <text evidence="2 4">Homodimer.</text>
</comment>
<keyword evidence="4" id="KW-0732">Signal</keyword>
<proteinExistence type="evidence at transcript level"/>
<comment type="function">
    <text evidence="4">Dirigent proteins impart stereoselectivity on the phenoxy radical-coupling reaction, yielding optically active lignans from two molecules of coniferyl alcohol in the biosynthesis of lignans, flavonolignans, and alkaloids and thus plays a central role in plant secondary metabolism.</text>
</comment>
<dbReference type="AlphaFoldDB" id="A0A7U3VH19"/>
<dbReference type="InterPro" id="IPR004265">
    <property type="entry name" value="Dirigent"/>
</dbReference>
<dbReference type="GO" id="GO:0048046">
    <property type="term" value="C:apoplast"/>
    <property type="evidence" value="ECO:0007669"/>
    <property type="project" value="UniProtKB-SubCell"/>
</dbReference>
<dbReference type="Pfam" id="PF03018">
    <property type="entry name" value="Dirigent"/>
    <property type="match status" value="1"/>
</dbReference>
<comment type="subcellular location">
    <subcellularLocation>
        <location evidence="4">Secreted</location>
        <location evidence="4">Extracellular space</location>
        <location evidence="4">Apoplast</location>
    </subcellularLocation>
</comment>
<protein>
    <recommendedName>
        <fullName evidence="4">Dirigent protein</fullName>
    </recommendedName>
</protein>
<dbReference type="PANTHER" id="PTHR21495">
    <property type="entry name" value="NUCLEOPORIN-RELATED"/>
    <property type="match status" value="1"/>
</dbReference>
<dbReference type="Gene3D" id="2.40.480.10">
    <property type="entry name" value="Allene oxide cyclase-like"/>
    <property type="match status" value="1"/>
</dbReference>
<dbReference type="InterPro" id="IPR044859">
    <property type="entry name" value="Allene_oxi_cyc_Dirigent"/>
</dbReference>
<reference evidence="5" key="1">
    <citation type="journal article" date="2020" name="Not Bot Hort Agrobot Cluj">
        <title>Transcriptome analysis to identify genes involved in lignan, sesquiterpenoid and triterpenoid biosynthesis in medicinal plant Kadsura heteroclita.</title>
        <authorList>
            <person name="Zhang X."/>
            <person name="Li C."/>
            <person name="Chio C."/>
            <person name="Kameshwar A.K.S."/>
            <person name="Ma T."/>
            <person name="Qin W."/>
        </authorList>
    </citation>
    <scope>NUCLEOTIDE SEQUENCE</scope>
</reference>
<sequence length="189" mass="21500">MAACSIRSRKCLQLSLLLLITITMVCCTEARKKMQETKMVFYMQDWESPPDFWKPGVNWTAVPIAGINGRFQNVLNFTSLFVMDNALTEGLDRNSKEMARGQGIYVNSALGGTDLHLIFSAVFTNEQYKGSTLEFQGADRWNYQYREVSVVSGTGLFRYARGYAILETVYLDIVGFNAVIRFNVTVRHY</sequence>
<dbReference type="GO" id="GO:0009699">
    <property type="term" value="P:phenylpropanoid biosynthetic process"/>
    <property type="evidence" value="ECO:0007669"/>
    <property type="project" value="UniProtKB-ARBA"/>
</dbReference>
<evidence type="ECO:0000256" key="3">
    <source>
        <dbReference type="ARBA" id="ARBA00022525"/>
    </source>
</evidence>
<evidence type="ECO:0000256" key="2">
    <source>
        <dbReference type="ARBA" id="ARBA00011738"/>
    </source>
</evidence>
<evidence type="ECO:0000256" key="1">
    <source>
        <dbReference type="ARBA" id="ARBA00010746"/>
    </source>
</evidence>
<keyword evidence="4" id="KW-0052">Apoplast</keyword>
<comment type="similarity">
    <text evidence="1 4">Belongs to the plant dirigent protein family.</text>
</comment>
<evidence type="ECO:0000313" key="5">
    <source>
        <dbReference type="EMBL" id="QQM18952.1"/>
    </source>
</evidence>
<accession>A0A7U3VH19</accession>
<evidence type="ECO:0000256" key="4">
    <source>
        <dbReference type="RuleBase" id="RU363099"/>
    </source>
</evidence>
<keyword evidence="3 4" id="KW-0964">Secreted</keyword>
<name>A0A7U3VH19_9MAGN</name>
<dbReference type="EMBL" id="MT725682">
    <property type="protein sequence ID" value="QQM18952.1"/>
    <property type="molecule type" value="mRNA"/>
</dbReference>
<feature type="chain" id="PRO_5031596110" description="Dirigent protein" evidence="4">
    <location>
        <begin position="31"/>
        <end position="189"/>
    </location>
</feature>